<keyword evidence="1" id="KW-0472">Membrane</keyword>
<dbReference type="InterPro" id="IPR001036">
    <property type="entry name" value="Acrflvin-R"/>
</dbReference>
<evidence type="ECO:0000256" key="1">
    <source>
        <dbReference type="SAM" id="Phobius"/>
    </source>
</evidence>
<dbReference type="Proteomes" id="UP000215616">
    <property type="component" value="Unassembled WGS sequence"/>
</dbReference>
<dbReference type="Gene3D" id="1.20.1640.10">
    <property type="entry name" value="Multidrug efflux transporter AcrB transmembrane domain"/>
    <property type="match status" value="1"/>
</dbReference>
<dbReference type="SUPFAM" id="SSF82693">
    <property type="entry name" value="Multidrug efflux transporter AcrB pore domain, PN1, PN2, PC1 and PC2 subdomains"/>
    <property type="match status" value="1"/>
</dbReference>
<evidence type="ECO:0008006" key="4">
    <source>
        <dbReference type="Google" id="ProtNLM"/>
    </source>
</evidence>
<keyword evidence="1" id="KW-0812">Transmembrane</keyword>
<feature type="non-terminal residue" evidence="2">
    <location>
        <position position="110"/>
    </location>
</feature>
<dbReference type="PANTHER" id="PTHR32063:SF18">
    <property type="entry name" value="CATION EFFLUX SYSTEM PROTEIN"/>
    <property type="match status" value="1"/>
</dbReference>
<protein>
    <recommendedName>
        <fullName evidence="4">Efflux RND transporter permease subunit</fullName>
    </recommendedName>
</protein>
<sequence>MSFDPAGFAVRRWQFTLVAFALLTMLGLNAFFSTPRSEDPHFPIPIMIVRAVLPGAEPTEMEQLIADPLEDVLDGLDDVDEIRSTSQDGAAVIQVLFNWDVDTDHPTGAP</sequence>
<dbReference type="GO" id="GO:0005886">
    <property type="term" value="C:plasma membrane"/>
    <property type="evidence" value="ECO:0007669"/>
    <property type="project" value="TreeGrafter"/>
</dbReference>
<dbReference type="PANTHER" id="PTHR32063">
    <property type="match status" value="1"/>
</dbReference>
<accession>A0A258CQL8</accession>
<proteinExistence type="predicted"/>
<reference evidence="2 3" key="1">
    <citation type="submission" date="2017-03" db="EMBL/GenBank/DDBJ databases">
        <title>Lifting the veil on microbial sulfur biogeochemistry in mining wastewaters.</title>
        <authorList>
            <person name="Kantor R.S."/>
            <person name="Colenbrander Nelson T."/>
            <person name="Marshall S."/>
            <person name="Bennett D."/>
            <person name="Apte S."/>
            <person name="Camacho D."/>
            <person name="Thomas B.C."/>
            <person name="Warren L.A."/>
            <person name="Banfield J.F."/>
        </authorList>
    </citation>
    <scope>NUCLEOTIDE SEQUENCE [LARGE SCALE GENOMIC DNA]</scope>
    <source>
        <strain evidence="2">32-67-7</strain>
    </source>
</reference>
<gene>
    <name evidence="2" type="ORF">B7Z12_21125</name>
</gene>
<comment type="caution">
    <text evidence="2">The sequence shown here is derived from an EMBL/GenBank/DDBJ whole genome shotgun (WGS) entry which is preliminary data.</text>
</comment>
<evidence type="ECO:0000313" key="3">
    <source>
        <dbReference type="Proteomes" id="UP000215616"/>
    </source>
</evidence>
<dbReference type="AlphaFoldDB" id="A0A258CQL8"/>
<organism evidence="2 3">
    <name type="scientific">Caulobacter vibrioides</name>
    <name type="common">Caulobacter crescentus</name>
    <dbReference type="NCBI Taxonomy" id="155892"/>
    <lineage>
        <taxon>Bacteria</taxon>
        <taxon>Pseudomonadati</taxon>
        <taxon>Pseudomonadota</taxon>
        <taxon>Alphaproteobacteria</taxon>
        <taxon>Caulobacterales</taxon>
        <taxon>Caulobacteraceae</taxon>
        <taxon>Caulobacter</taxon>
    </lineage>
</organism>
<name>A0A258CQL8_CAUVI</name>
<evidence type="ECO:0000313" key="2">
    <source>
        <dbReference type="EMBL" id="OYW97755.1"/>
    </source>
</evidence>
<dbReference type="GO" id="GO:0042910">
    <property type="term" value="F:xenobiotic transmembrane transporter activity"/>
    <property type="evidence" value="ECO:0007669"/>
    <property type="project" value="TreeGrafter"/>
</dbReference>
<keyword evidence="1" id="KW-1133">Transmembrane helix</keyword>
<dbReference type="Gene3D" id="3.30.70.1430">
    <property type="entry name" value="Multidrug efflux transporter AcrB pore domain"/>
    <property type="match status" value="1"/>
</dbReference>
<feature type="transmembrane region" description="Helical" evidence="1">
    <location>
        <begin position="12"/>
        <end position="32"/>
    </location>
</feature>
<dbReference type="Pfam" id="PF00873">
    <property type="entry name" value="ACR_tran"/>
    <property type="match status" value="1"/>
</dbReference>
<dbReference type="EMBL" id="NCDQ01000604">
    <property type="protein sequence ID" value="OYW97755.1"/>
    <property type="molecule type" value="Genomic_DNA"/>
</dbReference>